<evidence type="ECO:0000313" key="1">
    <source>
        <dbReference type="EMBL" id="KAG0463262.1"/>
    </source>
</evidence>
<proteinExistence type="predicted"/>
<dbReference type="OrthoDB" id="10596951at2759"/>
<comment type="caution">
    <text evidence="1">The sequence shown here is derived from an EMBL/GenBank/DDBJ whole genome shotgun (WGS) entry which is preliminary data.</text>
</comment>
<organism evidence="1 2">
    <name type="scientific">Vanilla planifolia</name>
    <name type="common">Vanilla</name>
    <dbReference type="NCBI Taxonomy" id="51239"/>
    <lineage>
        <taxon>Eukaryota</taxon>
        <taxon>Viridiplantae</taxon>
        <taxon>Streptophyta</taxon>
        <taxon>Embryophyta</taxon>
        <taxon>Tracheophyta</taxon>
        <taxon>Spermatophyta</taxon>
        <taxon>Magnoliopsida</taxon>
        <taxon>Liliopsida</taxon>
        <taxon>Asparagales</taxon>
        <taxon>Orchidaceae</taxon>
        <taxon>Vanilloideae</taxon>
        <taxon>Vanilleae</taxon>
        <taxon>Vanilla</taxon>
    </lineage>
</organism>
<protein>
    <submittedName>
        <fullName evidence="1">Uncharacterized protein</fullName>
    </submittedName>
</protein>
<evidence type="ECO:0000313" key="2">
    <source>
        <dbReference type="Proteomes" id="UP000636800"/>
    </source>
</evidence>
<accession>A0A835Q5H0</accession>
<gene>
    <name evidence="1" type="ORF">HPP92_019331</name>
</gene>
<sequence>MTQLWYLRRQVDRFDRQEPIYLIFSCPDTGDRKTRQPFLLWHGALRGGQYQNMILELNASDDRGSGFVEQQIQDFASAPRVCGRYCFEFCFLLRSIFLSNAVGRPSGLLILFCF</sequence>
<dbReference type="Proteomes" id="UP000636800">
    <property type="component" value="Chromosome 10"/>
</dbReference>
<name>A0A835Q5H0_VANPL</name>
<dbReference type="EMBL" id="JADCNL010000010">
    <property type="protein sequence ID" value="KAG0463262.1"/>
    <property type="molecule type" value="Genomic_DNA"/>
</dbReference>
<keyword evidence="2" id="KW-1185">Reference proteome</keyword>
<reference evidence="1 2" key="1">
    <citation type="journal article" date="2020" name="Nat. Food">
        <title>A phased Vanilla planifolia genome enables genetic improvement of flavour and production.</title>
        <authorList>
            <person name="Hasing T."/>
            <person name="Tang H."/>
            <person name="Brym M."/>
            <person name="Khazi F."/>
            <person name="Huang T."/>
            <person name="Chambers A.H."/>
        </authorList>
    </citation>
    <scope>NUCLEOTIDE SEQUENCE [LARGE SCALE GENOMIC DNA]</scope>
    <source>
        <tissue evidence="1">Leaf</tissue>
    </source>
</reference>
<dbReference type="AlphaFoldDB" id="A0A835Q5H0"/>